<dbReference type="InterPro" id="IPR036086">
    <property type="entry name" value="ParB/Sulfiredoxin_sf"/>
</dbReference>
<dbReference type="Pfam" id="PF23552">
    <property type="entry name" value="ParB_C"/>
    <property type="match status" value="1"/>
</dbReference>
<evidence type="ECO:0000256" key="3">
    <source>
        <dbReference type="ARBA" id="ARBA00023125"/>
    </source>
</evidence>
<evidence type="ECO:0000256" key="4">
    <source>
        <dbReference type="ARBA" id="ARBA00025472"/>
    </source>
</evidence>
<dbReference type="CDD" id="cd16393">
    <property type="entry name" value="SPO0J_N"/>
    <property type="match status" value="1"/>
</dbReference>
<feature type="domain" description="ParB-like N-terminal" evidence="6">
    <location>
        <begin position="64"/>
        <end position="156"/>
    </location>
</feature>
<keyword evidence="3" id="KW-0238">DNA-binding</keyword>
<dbReference type="InterPro" id="IPR041468">
    <property type="entry name" value="HTH_ParB/Spo0J"/>
</dbReference>
<feature type="region of interest" description="Disordered" evidence="5">
    <location>
        <begin position="1"/>
        <end position="33"/>
    </location>
</feature>
<evidence type="ECO:0000259" key="6">
    <source>
        <dbReference type="SMART" id="SM00470"/>
    </source>
</evidence>
<dbReference type="InterPro" id="IPR050336">
    <property type="entry name" value="Chromosome_partition/occlusion"/>
</dbReference>
<dbReference type="FunFam" id="3.90.1530.30:FF:000001">
    <property type="entry name" value="Chromosome partitioning protein ParB"/>
    <property type="match status" value="1"/>
</dbReference>
<protein>
    <submittedName>
        <fullName evidence="7">ParB/RepB/Spo0J family partition protein</fullName>
    </submittedName>
</protein>
<sequence length="319" mass="34592">MSRQPGLSKACLRGHPARAHLEDGGVSAAKADEPQRRLGRGLAALIGEVGDEGAVLDRAARPQRRAQIAQLRASRANPRRSFREEDLEELTASVREKGVIQPILVRRLAGESDQFEIIAGERRWRAAQRAGVHDAPIVVLDVTDREALEIAIVENVQRADLNAIDEAAGYEQLASQFSYTQEKLAEVIGKSRSHIANTLRLLKLPESVKAHVAAGALTAGHARALLALPDPEKAAEKAVAKRLSVREVEAMARAPEVKSADGARKPRAEKDADVRAIERELSEALGLAVTLTPKAEGGDLTIRFTTLDQLDMVARRLRG</sequence>
<keyword evidence="2" id="KW-0159">Chromosome partition</keyword>
<comment type="similarity">
    <text evidence="1">Belongs to the ParB family.</text>
</comment>
<dbReference type="InterPro" id="IPR003115">
    <property type="entry name" value="ParB_N"/>
</dbReference>
<dbReference type="SMART" id="SM00470">
    <property type="entry name" value="ParB"/>
    <property type="match status" value="1"/>
</dbReference>
<dbReference type="InterPro" id="IPR004437">
    <property type="entry name" value="ParB/RepB/Spo0J"/>
</dbReference>
<reference evidence="7 8" key="1">
    <citation type="submission" date="2019-02" db="EMBL/GenBank/DDBJ databases">
        <title>Hansschlegelia quercus sp. nov., a novel methylotrophic bacterium from buds of oak (Quercus robur L.).</title>
        <authorList>
            <person name="Agafonova N.V."/>
            <person name="Kaparullina E.N."/>
            <person name="Grouzdev D.S."/>
            <person name="Doronina N.V."/>
        </authorList>
    </citation>
    <scope>NUCLEOTIDE SEQUENCE [LARGE SCALE GENOMIC DNA]</scope>
    <source>
        <strain evidence="7 8">Dub</strain>
    </source>
</reference>
<proteinExistence type="inferred from homology"/>
<dbReference type="GO" id="GO:0005694">
    <property type="term" value="C:chromosome"/>
    <property type="evidence" value="ECO:0007669"/>
    <property type="project" value="TreeGrafter"/>
</dbReference>
<dbReference type="AlphaFoldDB" id="A0A4V2JE32"/>
<evidence type="ECO:0000256" key="1">
    <source>
        <dbReference type="ARBA" id="ARBA00006295"/>
    </source>
</evidence>
<dbReference type="FunFam" id="1.10.10.2830:FF:000001">
    <property type="entry name" value="Chromosome partitioning protein ParB"/>
    <property type="match status" value="1"/>
</dbReference>
<comment type="function">
    <text evidence="4">Involved in chromosome partition. Localize to both poles of the predivisional cell following completion of DNA replication. Binds to the DNA origin of replication.</text>
</comment>
<evidence type="ECO:0000313" key="7">
    <source>
        <dbReference type="EMBL" id="TBN53666.1"/>
    </source>
</evidence>
<organism evidence="7 8">
    <name type="scientific">Hansschlegelia quercus</name>
    <dbReference type="NCBI Taxonomy" id="2528245"/>
    <lineage>
        <taxon>Bacteria</taxon>
        <taxon>Pseudomonadati</taxon>
        <taxon>Pseudomonadota</taxon>
        <taxon>Alphaproteobacteria</taxon>
        <taxon>Hyphomicrobiales</taxon>
        <taxon>Methylopilaceae</taxon>
        <taxon>Hansschlegelia</taxon>
    </lineage>
</organism>
<gene>
    <name evidence="7" type="ORF">EYR15_07625</name>
</gene>
<dbReference type="Proteomes" id="UP000291613">
    <property type="component" value="Unassembled WGS sequence"/>
</dbReference>
<dbReference type="GO" id="GO:0007059">
    <property type="term" value="P:chromosome segregation"/>
    <property type="evidence" value="ECO:0007669"/>
    <property type="project" value="UniProtKB-KW"/>
</dbReference>
<dbReference type="PANTHER" id="PTHR33375:SF1">
    <property type="entry name" value="CHROMOSOME-PARTITIONING PROTEIN PARB-RELATED"/>
    <property type="match status" value="1"/>
</dbReference>
<evidence type="ECO:0000256" key="5">
    <source>
        <dbReference type="SAM" id="MobiDB-lite"/>
    </source>
</evidence>
<name>A0A4V2JE32_9HYPH</name>
<comment type="caution">
    <text evidence="7">The sequence shown here is derived from an EMBL/GenBank/DDBJ whole genome shotgun (WGS) entry which is preliminary data.</text>
</comment>
<accession>A0A4V2JE32</accession>
<dbReference type="EMBL" id="SIUB01000003">
    <property type="protein sequence ID" value="TBN53666.1"/>
    <property type="molecule type" value="Genomic_DNA"/>
</dbReference>
<dbReference type="Gene3D" id="1.10.10.2830">
    <property type="match status" value="1"/>
</dbReference>
<dbReference type="InterPro" id="IPR057240">
    <property type="entry name" value="ParB_dimer_C"/>
</dbReference>
<evidence type="ECO:0000256" key="2">
    <source>
        <dbReference type="ARBA" id="ARBA00022829"/>
    </source>
</evidence>
<keyword evidence="8" id="KW-1185">Reference proteome</keyword>
<dbReference type="OrthoDB" id="9802051at2"/>
<evidence type="ECO:0000313" key="8">
    <source>
        <dbReference type="Proteomes" id="UP000291613"/>
    </source>
</evidence>
<dbReference type="Gene3D" id="3.90.1530.30">
    <property type="match status" value="1"/>
</dbReference>
<dbReference type="SUPFAM" id="SSF110849">
    <property type="entry name" value="ParB/Sulfiredoxin"/>
    <property type="match status" value="1"/>
</dbReference>
<dbReference type="GO" id="GO:0003677">
    <property type="term" value="F:DNA binding"/>
    <property type="evidence" value="ECO:0007669"/>
    <property type="project" value="UniProtKB-KW"/>
</dbReference>
<dbReference type="PANTHER" id="PTHR33375">
    <property type="entry name" value="CHROMOSOME-PARTITIONING PROTEIN PARB-RELATED"/>
    <property type="match status" value="1"/>
</dbReference>
<dbReference type="Pfam" id="PF02195">
    <property type="entry name" value="ParB_N"/>
    <property type="match status" value="1"/>
</dbReference>
<dbReference type="Pfam" id="PF17762">
    <property type="entry name" value="HTH_ParB"/>
    <property type="match status" value="1"/>
</dbReference>
<dbReference type="NCBIfam" id="TIGR00180">
    <property type="entry name" value="parB_part"/>
    <property type="match status" value="1"/>
</dbReference>
<dbReference type="GO" id="GO:0045881">
    <property type="term" value="P:positive regulation of sporulation resulting in formation of a cellular spore"/>
    <property type="evidence" value="ECO:0007669"/>
    <property type="project" value="TreeGrafter"/>
</dbReference>